<sequence>MFQWFKCQLKHNTLVRKFSLRIVSKSWQILFVLLNITGKISKHLVRGSGVDRIQKIPLEKS</sequence>
<dbReference type="EMBL" id="LXQE01000160">
    <property type="protein sequence ID" value="RCJ33283.1"/>
    <property type="molecule type" value="Genomic_DNA"/>
</dbReference>
<dbReference type="Proteomes" id="UP000252085">
    <property type="component" value="Unassembled WGS sequence"/>
</dbReference>
<protein>
    <submittedName>
        <fullName evidence="1">Uncharacterized protein</fullName>
    </submittedName>
</protein>
<name>A0A367RC48_NOSPU</name>
<dbReference type="AlphaFoldDB" id="A0A367RC48"/>
<comment type="caution">
    <text evidence="1">The sequence shown here is derived from an EMBL/GenBank/DDBJ whole genome shotgun (WGS) entry which is preliminary data.</text>
</comment>
<organism evidence="1 2">
    <name type="scientific">Nostoc punctiforme NIES-2108</name>
    <dbReference type="NCBI Taxonomy" id="1356359"/>
    <lineage>
        <taxon>Bacteria</taxon>
        <taxon>Bacillati</taxon>
        <taxon>Cyanobacteriota</taxon>
        <taxon>Cyanophyceae</taxon>
        <taxon>Nostocales</taxon>
        <taxon>Nostocaceae</taxon>
        <taxon>Nostoc</taxon>
    </lineage>
</organism>
<evidence type="ECO:0000313" key="2">
    <source>
        <dbReference type="Proteomes" id="UP000252085"/>
    </source>
</evidence>
<evidence type="ECO:0000313" key="1">
    <source>
        <dbReference type="EMBL" id="RCJ33283.1"/>
    </source>
</evidence>
<proteinExistence type="predicted"/>
<gene>
    <name evidence="1" type="ORF">A6769_25215</name>
</gene>
<reference evidence="1 2" key="1">
    <citation type="submission" date="2016-04" db="EMBL/GenBank/DDBJ databases">
        <authorList>
            <person name="Evans L.H."/>
            <person name="Alamgir A."/>
            <person name="Owens N."/>
            <person name="Weber N.D."/>
            <person name="Virtaneva K."/>
            <person name="Barbian K."/>
            <person name="Babar A."/>
            <person name="Rosenke K."/>
        </authorList>
    </citation>
    <scope>NUCLEOTIDE SEQUENCE [LARGE SCALE GENOMIC DNA]</scope>
    <source>
        <strain evidence="1">NIES-2108</strain>
    </source>
</reference>
<accession>A0A367RC48</accession>